<evidence type="ECO:0000256" key="4">
    <source>
        <dbReference type="SAM" id="MobiDB-lite"/>
    </source>
</evidence>
<evidence type="ECO:0000256" key="2">
    <source>
        <dbReference type="ARBA" id="ARBA00022898"/>
    </source>
</evidence>
<name>A0A6P8B6D2_PYRGI</name>
<comment type="similarity">
    <text evidence="3">Belongs to the trans-sulfuration enzymes family.</text>
</comment>
<comment type="cofactor">
    <cofactor evidence="1 3">
        <name>pyridoxal 5'-phosphate</name>
        <dbReference type="ChEBI" id="CHEBI:597326"/>
    </cofactor>
</comment>
<keyword evidence="5" id="KW-1185">Reference proteome</keyword>
<dbReference type="Proteomes" id="UP000515153">
    <property type="component" value="Chromosome I"/>
</dbReference>
<dbReference type="GeneID" id="41961195"/>
<feature type="region of interest" description="Disordered" evidence="4">
    <location>
        <begin position="1"/>
        <end position="22"/>
    </location>
</feature>
<dbReference type="InterPro" id="IPR000277">
    <property type="entry name" value="Cys/Met-Metab_PyrdxlP-dep_enz"/>
</dbReference>
<dbReference type="GO" id="GO:0019346">
    <property type="term" value="P:transsulfuration"/>
    <property type="evidence" value="ECO:0007669"/>
    <property type="project" value="InterPro"/>
</dbReference>
<proteinExistence type="inferred from homology"/>
<dbReference type="InterPro" id="IPR015424">
    <property type="entry name" value="PyrdxlP-dep_Trfase"/>
</dbReference>
<feature type="compositionally biased region" description="Low complexity" evidence="4">
    <location>
        <begin position="1"/>
        <end position="10"/>
    </location>
</feature>
<dbReference type="RefSeq" id="XP_030982791.1">
    <property type="nucleotide sequence ID" value="XM_031126286.1"/>
</dbReference>
<evidence type="ECO:0000256" key="3">
    <source>
        <dbReference type="RuleBase" id="RU362118"/>
    </source>
</evidence>
<dbReference type="Pfam" id="PF01053">
    <property type="entry name" value="Cys_Met_Meta_PP"/>
    <property type="match status" value="1"/>
</dbReference>
<dbReference type="KEGG" id="pgri:PgNI_06261"/>
<organism evidence="5 6">
    <name type="scientific">Pyricularia grisea</name>
    <name type="common">Crabgrass-specific blast fungus</name>
    <name type="synonym">Magnaporthe grisea</name>
    <dbReference type="NCBI Taxonomy" id="148305"/>
    <lineage>
        <taxon>Eukaryota</taxon>
        <taxon>Fungi</taxon>
        <taxon>Dikarya</taxon>
        <taxon>Ascomycota</taxon>
        <taxon>Pezizomycotina</taxon>
        <taxon>Sordariomycetes</taxon>
        <taxon>Sordariomycetidae</taxon>
        <taxon>Magnaporthales</taxon>
        <taxon>Pyriculariaceae</taxon>
        <taxon>Pyricularia</taxon>
    </lineage>
</organism>
<dbReference type="PANTHER" id="PTHR42699">
    <property type="match status" value="1"/>
</dbReference>
<sequence length="580" mass="62161">MTTTLTMTVTQGANGTEIGHSVPPEGPHTITTHIPGWNSVDRMLKGDITILQKIRSIYPRFGPFGLVAQLSMAVHKKLGLPESQACFVWQCSDALEKTRLHACSSFRDDKDRVKDASEISETVVRVKLGSDTVKLHVVTGPAANRKAMVCSWQVLGSGASTRLAEALLPVVETSLEVVGAGRGGELSPPSGLPEDHSHAALRQRILYLLQRSPIDAARAAQLRPADVYLYPSGMTAIVRNHEAMVTYRPGKVLCLGAVFKHTWVQFTEGGGDGMKHFGACQDDDFISQVGEWLEDEYREGRQVSYCFLEFPSNPILVSADLKGLRILADKYGFPLVVDDTIGSFANIDLLPVADVIVTSLTKSFSGYADVMGGSVVVNPSMPQHHDRVSQGLTSQHRNELFADDAATLVSNSADHLARSAVLNRNATALAATLARATDLVTGVNHVRHGGTYANYAAFKRPATDEFAPGDTCLLSVDFADLDTAAAFYDGCGFFHSGHLGAHRTLAVPFSYVGYHSAGEEEGRYHAAYGCRAAQVRLSAGLEDEAELVAIVEDALAKTRAAVAAAAAEKKNAVKVSDGAA</sequence>
<dbReference type="InterPro" id="IPR015422">
    <property type="entry name" value="PyrdxlP-dep_Trfase_small"/>
</dbReference>
<reference evidence="6" key="3">
    <citation type="submission" date="2025-08" db="UniProtKB">
        <authorList>
            <consortium name="RefSeq"/>
        </authorList>
    </citation>
    <scope>IDENTIFICATION</scope>
    <source>
        <strain evidence="6">NI907</strain>
    </source>
</reference>
<dbReference type="Gene3D" id="3.40.640.10">
    <property type="entry name" value="Type I PLP-dependent aspartate aminotransferase-like (Major domain)"/>
    <property type="match status" value="1"/>
</dbReference>
<evidence type="ECO:0008006" key="7">
    <source>
        <dbReference type="Google" id="ProtNLM"/>
    </source>
</evidence>
<protein>
    <recommendedName>
        <fullName evidence="7">Cystathionine gamma-synthase</fullName>
    </recommendedName>
</protein>
<reference evidence="5 6" key="1">
    <citation type="journal article" date="2019" name="Mol. Biol. Evol.">
        <title>Blast fungal genomes show frequent chromosomal changes, gene gains and losses, and effector gene turnover.</title>
        <authorList>
            <person name="Gomez Luciano L.B."/>
            <person name="Jason Tsai I."/>
            <person name="Chuma I."/>
            <person name="Tosa Y."/>
            <person name="Chen Y.H."/>
            <person name="Li J.Y."/>
            <person name="Li M.Y."/>
            <person name="Jade Lu M.Y."/>
            <person name="Nakayashiki H."/>
            <person name="Li W.H."/>
        </authorList>
    </citation>
    <scope>NUCLEOTIDE SEQUENCE [LARGE SCALE GENOMIC DNA]</scope>
    <source>
        <strain evidence="5 6">NI907</strain>
    </source>
</reference>
<evidence type="ECO:0000313" key="5">
    <source>
        <dbReference type="Proteomes" id="UP000515153"/>
    </source>
</evidence>
<reference evidence="6" key="2">
    <citation type="submission" date="2019-10" db="EMBL/GenBank/DDBJ databases">
        <authorList>
            <consortium name="NCBI Genome Project"/>
        </authorList>
    </citation>
    <scope>NUCLEOTIDE SEQUENCE</scope>
    <source>
        <strain evidence="6">NI907</strain>
    </source>
</reference>
<dbReference type="InterPro" id="IPR015421">
    <property type="entry name" value="PyrdxlP-dep_Trfase_major"/>
</dbReference>
<keyword evidence="2 3" id="KW-0663">Pyridoxal phosphate</keyword>
<evidence type="ECO:0000256" key="1">
    <source>
        <dbReference type="ARBA" id="ARBA00001933"/>
    </source>
</evidence>
<gene>
    <name evidence="6" type="ORF">PgNI_06261</name>
</gene>
<dbReference type="AlphaFoldDB" id="A0A6P8B6D2"/>
<dbReference type="Gene3D" id="3.90.1150.10">
    <property type="entry name" value="Aspartate Aminotransferase, domain 1"/>
    <property type="match status" value="1"/>
</dbReference>
<dbReference type="GO" id="GO:0030170">
    <property type="term" value="F:pyridoxal phosphate binding"/>
    <property type="evidence" value="ECO:0007669"/>
    <property type="project" value="InterPro"/>
</dbReference>
<dbReference type="GO" id="GO:0003962">
    <property type="term" value="F:cystathionine gamma-synthase activity"/>
    <property type="evidence" value="ECO:0007669"/>
    <property type="project" value="TreeGrafter"/>
</dbReference>
<dbReference type="PANTHER" id="PTHR42699:SF1">
    <property type="entry name" value="CYSTATHIONINE GAMMA-SYNTHASE-RELATED"/>
    <property type="match status" value="1"/>
</dbReference>
<dbReference type="SUPFAM" id="SSF53383">
    <property type="entry name" value="PLP-dependent transferases"/>
    <property type="match status" value="1"/>
</dbReference>
<dbReference type="InterPro" id="IPR051750">
    <property type="entry name" value="Trans-sulfuration_enzymes"/>
</dbReference>
<accession>A0A6P8B6D2</accession>
<evidence type="ECO:0000313" key="6">
    <source>
        <dbReference type="RefSeq" id="XP_030982791.1"/>
    </source>
</evidence>